<proteinExistence type="predicted"/>
<protein>
    <submittedName>
        <fullName evidence="6">NADPH-dependent FMN reductase</fullName>
    </submittedName>
</protein>
<name>A0A348W9Y2_9RHOB</name>
<gene>
    <name evidence="6" type="ORF">DCS45_05630</name>
</gene>
<dbReference type="PROSITE" id="PS00201">
    <property type="entry name" value="FLAVODOXIN"/>
    <property type="match status" value="1"/>
</dbReference>
<sequence>MEANMANIEIVYFSGYGHTDRLAQAVADGAGNSARLWKLSEDGTLPDDAWEALDQADAILYGSPTYMGGPAWQFKRFADDSSKRWFARDWQDKLAGGFTNSASTNGDKGSTLAYFNTLASQHGQIWVSLGQAPSNTLASTPSDINWGGGSVGVTAISPSDSSPDQGPRNGDLDSARAFGARVASLAERFAA</sequence>
<dbReference type="InterPro" id="IPR005025">
    <property type="entry name" value="FMN_Rdtase-like_dom"/>
</dbReference>
<dbReference type="GO" id="GO:0010181">
    <property type="term" value="F:FMN binding"/>
    <property type="evidence" value="ECO:0007669"/>
    <property type="project" value="InterPro"/>
</dbReference>
<feature type="domain" description="Flavodoxin-like" evidence="5">
    <location>
        <begin position="8"/>
        <end position="183"/>
    </location>
</feature>
<keyword evidence="3" id="KW-0288">FMN</keyword>
<dbReference type="InterPro" id="IPR008254">
    <property type="entry name" value="Flavodoxin/NO_synth"/>
</dbReference>
<dbReference type="InterPro" id="IPR029039">
    <property type="entry name" value="Flavoprotein-like_sf"/>
</dbReference>
<dbReference type="Proteomes" id="UP000264719">
    <property type="component" value="Unassembled WGS sequence"/>
</dbReference>
<evidence type="ECO:0000313" key="6">
    <source>
        <dbReference type="EMBL" id="HAR51344.1"/>
    </source>
</evidence>
<dbReference type="GO" id="GO:0016020">
    <property type="term" value="C:membrane"/>
    <property type="evidence" value="ECO:0007669"/>
    <property type="project" value="TreeGrafter"/>
</dbReference>
<dbReference type="PANTHER" id="PTHR30546:SF23">
    <property type="entry name" value="FLAVOPROTEIN-LIKE PROTEIN YCP4-RELATED"/>
    <property type="match status" value="1"/>
</dbReference>
<keyword evidence="2" id="KW-0285">Flavoprotein</keyword>
<accession>A0A348W9Y2</accession>
<dbReference type="GO" id="GO:0009055">
    <property type="term" value="F:electron transfer activity"/>
    <property type="evidence" value="ECO:0007669"/>
    <property type="project" value="InterPro"/>
</dbReference>
<evidence type="ECO:0000256" key="4">
    <source>
        <dbReference type="SAM" id="MobiDB-lite"/>
    </source>
</evidence>
<comment type="cofactor">
    <cofactor evidence="1">
        <name>FMN</name>
        <dbReference type="ChEBI" id="CHEBI:58210"/>
    </cofactor>
</comment>
<dbReference type="PANTHER" id="PTHR30546">
    <property type="entry name" value="FLAVODOXIN-RELATED PROTEIN WRBA-RELATED"/>
    <property type="match status" value="1"/>
</dbReference>
<dbReference type="InterPro" id="IPR001226">
    <property type="entry name" value="Flavodoxin_CS"/>
</dbReference>
<dbReference type="AlphaFoldDB" id="A0A348W9Y2"/>
<dbReference type="EMBL" id="DMVW01000054">
    <property type="protein sequence ID" value="HAR51344.1"/>
    <property type="molecule type" value="Genomic_DNA"/>
</dbReference>
<organism evidence="6 7">
    <name type="scientific">Roseovarius nubinhibens</name>
    <dbReference type="NCBI Taxonomy" id="314263"/>
    <lineage>
        <taxon>Bacteria</taxon>
        <taxon>Pseudomonadati</taxon>
        <taxon>Pseudomonadota</taxon>
        <taxon>Alphaproteobacteria</taxon>
        <taxon>Rhodobacterales</taxon>
        <taxon>Roseobacteraceae</taxon>
        <taxon>Roseovarius</taxon>
    </lineage>
</organism>
<comment type="caution">
    <text evidence="6">The sequence shown here is derived from an EMBL/GenBank/DDBJ whole genome shotgun (WGS) entry which is preliminary data.</text>
</comment>
<evidence type="ECO:0000256" key="3">
    <source>
        <dbReference type="ARBA" id="ARBA00022643"/>
    </source>
</evidence>
<evidence type="ECO:0000313" key="7">
    <source>
        <dbReference type="Proteomes" id="UP000264719"/>
    </source>
</evidence>
<evidence type="ECO:0000256" key="2">
    <source>
        <dbReference type="ARBA" id="ARBA00022630"/>
    </source>
</evidence>
<feature type="region of interest" description="Disordered" evidence="4">
    <location>
        <begin position="149"/>
        <end position="174"/>
    </location>
</feature>
<dbReference type="Gene3D" id="3.40.50.360">
    <property type="match status" value="1"/>
</dbReference>
<evidence type="ECO:0000256" key="1">
    <source>
        <dbReference type="ARBA" id="ARBA00001917"/>
    </source>
</evidence>
<reference evidence="6 7" key="1">
    <citation type="journal article" date="2018" name="Nat. Biotechnol.">
        <title>A standardized bacterial taxonomy based on genome phylogeny substantially revises the tree of life.</title>
        <authorList>
            <person name="Parks D.H."/>
            <person name="Chuvochina M."/>
            <person name="Waite D.W."/>
            <person name="Rinke C."/>
            <person name="Skarshewski A."/>
            <person name="Chaumeil P.A."/>
            <person name="Hugenholtz P."/>
        </authorList>
    </citation>
    <scope>NUCLEOTIDE SEQUENCE [LARGE SCALE GENOMIC DNA]</scope>
    <source>
        <strain evidence="6">UBA9169</strain>
    </source>
</reference>
<dbReference type="SUPFAM" id="SSF52218">
    <property type="entry name" value="Flavoproteins"/>
    <property type="match status" value="1"/>
</dbReference>
<dbReference type="PROSITE" id="PS50902">
    <property type="entry name" value="FLAVODOXIN_LIKE"/>
    <property type="match status" value="1"/>
</dbReference>
<evidence type="ECO:0000259" key="5">
    <source>
        <dbReference type="PROSITE" id="PS50902"/>
    </source>
</evidence>
<dbReference type="Pfam" id="PF03358">
    <property type="entry name" value="FMN_red"/>
    <property type="match status" value="1"/>
</dbReference>
<dbReference type="GO" id="GO:0003955">
    <property type="term" value="F:NAD(P)H dehydrogenase (quinone) activity"/>
    <property type="evidence" value="ECO:0007669"/>
    <property type="project" value="TreeGrafter"/>
</dbReference>